<keyword evidence="2" id="KW-0472">Membrane</keyword>
<evidence type="ECO:0000313" key="3">
    <source>
        <dbReference type="EMBL" id="PCH34703.1"/>
    </source>
</evidence>
<keyword evidence="4" id="KW-1185">Reference proteome</keyword>
<gene>
    <name evidence="3" type="ORF">WOLCODRAFT_139528</name>
</gene>
<feature type="region of interest" description="Disordered" evidence="1">
    <location>
        <begin position="66"/>
        <end position="91"/>
    </location>
</feature>
<proteinExistence type="predicted"/>
<dbReference type="EMBL" id="KB467832">
    <property type="protein sequence ID" value="PCH34703.1"/>
    <property type="molecule type" value="Genomic_DNA"/>
</dbReference>
<keyword evidence="2" id="KW-0812">Transmembrane</keyword>
<dbReference type="AlphaFoldDB" id="A0A2H3J4J4"/>
<dbReference type="Proteomes" id="UP000218811">
    <property type="component" value="Unassembled WGS sequence"/>
</dbReference>
<evidence type="ECO:0000313" key="4">
    <source>
        <dbReference type="Proteomes" id="UP000218811"/>
    </source>
</evidence>
<sequence length="91" mass="9594">MFVQGTAYSPDALVSSLKRLPKTGSGALSPSLLTLAFAQLFALLVMCLSSSLALCLLITAPLWSHTSATSGVSQRRRHSSGSLTGHRCSSW</sequence>
<feature type="compositionally biased region" description="Polar residues" evidence="1">
    <location>
        <begin position="80"/>
        <end position="91"/>
    </location>
</feature>
<evidence type="ECO:0000256" key="2">
    <source>
        <dbReference type="SAM" id="Phobius"/>
    </source>
</evidence>
<keyword evidence="2" id="KW-1133">Transmembrane helix</keyword>
<name>A0A2H3J4J4_WOLCO</name>
<organism evidence="3 4">
    <name type="scientific">Wolfiporia cocos (strain MD-104)</name>
    <name type="common">Brown rot fungus</name>
    <dbReference type="NCBI Taxonomy" id="742152"/>
    <lineage>
        <taxon>Eukaryota</taxon>
        <taxon>Fungi</taxon>
        <taxon>Dikarya</taxon>
        <taxon>Basidiomycota</taxon>
        <taxon>Agaricomycotina</taxon>
        <taxon>Agaricomycetes</taxon>
        <taxon>Polyporales</taxon>
        <taxon>Phaeolaceae</taxon>
        <taxon>Wolfiporia</taxon>
    </lineage>
</organism>
<accession>A0A2H3J4J4</accession>
<reference evidence="3 4" key="1">
    <citation type="journal article" date="2012" name="Science">
        <title>The Paleozoic origin of enzymatic lignin decomposition reconstructed from 31 fungal genomes.</title>
        <authorList>
            <person name="Floudas D."/>
            <person name="Binder M."/>
            <person name="Riley R."/>
            <person name="Barry K."/>
            <person name="Blanchette R.A."/>
            <person name="Henrissat B."/>
            <person name="Martinez A.T."/>
            <person name="Otillar R."/>
            <person name="Spatafora J.W."/>
            <person name="Yadav J.S."/>
            <person name="Aerts A."/>
            <person name="Benoit I."/>
            <person name="Boyd A."/>
            <person name="Carlson A."/>
            <person name="Copeland A."/>
            <person name="Coutinho P.M."/>
            <person name="de Vries R.P."/>
            <person name="Ferreira P."/>
            <person name="Findley K."/>
            <person name="Foster B."/>
            <person name="Gaskell J."/>
            <person name="Glotzer D."/>
            <person name="Gorecki P."/>
            <person name="Heitman J."/>
            <person name="Hesse C."/>
            <person name="Hori C."/>
            <person name="Igarashi K."/>
            <person name="Jurgens J.A."/>
            <person name="Kallen N."/>
            <person name="Kersten P."/>
            <person name="Kohler A."/>
            <person name="Kuees U."/>
            <person name="Kumar T.K.A."/>
            <person name="Kuo A."/>
            <person name="LaButti K."/>
            <person name="Larrondo L.F."/>
            <person name="Lindquist E."/>
            <person name="Ling A."/>
            <person name="Lombard V."/>
            <person name="Lucas S."/>
            <person name="Lundell T."/>
            <person name="Martin R."/>
            <person name="McLaughlin D.J."/>
            <person name="Morgenstern I."/>
            <person name="Morin E."/>
            <person name="Murat C."/>
            <person name="Nagy L.G."/>
            <person name="Nolan M."/>
            <person name="Ohm R.A."/>
            <person name="Patyshakuliyeva A."/>
            <person name="Rokas A."/>
            <person name="Ruiz-Duenas F.J."/>
            <person name="Sabat G."/>
            <person name="Salamov A."/>
            <person name="Samejima M."/>
            <person name="Schmutz J."/>
            <person name="Slot J.C."/>
            <person name="St John F."/>
            <person name="Stenlid J."/>
            <person name="Sun H."/>
            <person name="Sun S."/>
            <person name="Syed K."/>
            <person name="Tsang A."/>
            <person name="Wiebenga A."/>
            <person name="Young D."/>
            <person name="Pisabarro A."/>
            <person name="Eastwood D.C."/>
            <person name="Martin F."/>
            <person name="Cullen D."/>
            <person name="Grigoriev I.V."/>
            <person name="Hibbett D.S."/>
        </authorList>
    </citation>
    <scope>NUCLEOTIDE SEQUENCE [LARGE SCALE GENOMIC DNA]</scope>
    <source>
        <strain evidence="3 4">MD-104</strain>
    </source>
</reference>
<feature type="transmembrane region" description="Helical" evidence="2">
    <location>
        <begin position="36"/>
        <end position="58"/>
    </location>
</feature>
<protein>
    <submittedName>
        <fullName evidence="3">Uncharacterized protein</fullName>
    </submittedName>
</protein>
<evidence type="ECO:0000256" key="1">
    <source>
        <dbReference type="SAM" id="MobiDB-lite"/>
    </source>
</evidence>